<name>A0A8H3IAW1_9LECA</name>
<dbReference type="AlphaFoldDB" id="A0A8H3IAW1"/>
<dbReference type="OrthoDB" id="5362960at2759"/>
<reference evidence="2" key="1">
    <citation type="submission" date="2021-03" db="EMBL/GenBank/DDBJ databases">
        <authorList>
            <person name="Tagirdzhanova G."/>
        </authorList>
    </citation>
    <scope>NUCLEOTIDE SEQUENCE</scope>
</reference>
<evidence type="ECO:0000313" key="2">
    <source>
        <dbReference type="EMBL" id="CAF9921322.1"/>
    </source>
</evidence>
<proteinExistence type="predicted"/>
<dbReference type="Proteomes" id="UP000664521">
    <property type="component" value="Unassembled WGS sequence"/>
</dbReference>
<dbReference type="PROSITE" id="PS51257">
    <property type="entry name" value="PROKAR_LIPOPROTEIN"/>
    <property type="match status" value="1"/>
</dbReference>
<keyword evidence="1" id="KW-0732">Signal</keyword>
<accession>A0A8H3IAW1</accession>
<sequence length="271" mass="29063">MKLLIFLPFLTFASAACNADNCLRALRATPTRASSFCATYTKSTSTATTIPTFGSFCSNAPSRVSSACSCVVTSTPPPICRPSPVINAATRNGNFEDYPPPGQGVMNIQPPWYYDETGSANAFGDYKIEPSSSGFGGASGTVAAFHLTGQAPNVLPGAVLRLQQPIAYCNGTTYAFSLYARQLPPFNQDCRLSFFTDFEGTIATFETPAFSNTFQKYGPVTRKPFRDNGEINGKGEYTDILSIIVQCTGITGQPVVDTLFEVDAVRVEPVV</sequence>
<organism evidence="2 3">
    <name type="scientific">Heterodermia speciosa</name>
    <dbReference type="NCBI Taxonomy" id="116794"/>
    <lineage>
        <taxon>Eukaryota</taxon>
        <taxon>Fungi</taxon>
        <taxon>Dikarya</taxon>
        <taxon>Ascomycota</taxon>
        <taxon>Pezizomycotina</taxon>
        <taxon>Lecanoromycetes</taxon>
        <taxon>OSLEUM clade</taxon>
        <taxon>Lecanoromycetidae</taxon>
        <taxon>Caliciales</taxon>
        <taxon>Physciaceae</taxon>
        <taxon>Heterodermia</taxon>
    </lineage>
</organism>
<keyword evidence="3" id="KW-1185">Reference proteome</keyword>
<feature type="signal peptide" evidence="1">
    <location>
        <begin position="1"/>
        <end position="15"/>
    </location>
</feature>
<dbReference type="EMBL" id="CAJPDS010000028">
    <property type="protein sequence ID" value="CAF9921322.1"/>
    <property type="molecule type" value="Genomic_DNA"/>
</dbReference>
<comment type="caution">
    <text evidence="2">The sequence shown here is derived from an EMBL/GenBank/DDBJ whole genome shotgun (WGS) entry which is preliminary data.</text>
</comment>
<evidence type="ECO:0000256" key="1">
    <source>
        <dbReference type="SAM" id="SignalP"/>
    </source>
</evidence>
<protein>
    <submittedName>
        <fullName evidence="2">Uncharacterized protein</fullName>
    </submittedName>
</protein>
<gene>
    <name evidence="2" type="ORF">HETSPECPRED_004489</name>
</gene>
<feature type="chain" id="PRO_5034712672" evidence="1">
    <location>
        <begin position="16"/>
        <end position="271"/>
    </location>
</feature>
<evidence type="ECO:0000313" key="3">
    <source>
        <dbReference type="Proteomes" id="UP000664521"/>
    </source>
</evidence>